<proteinExistence type="predicted"/>
<evidence type="ECO:0000256" key="2">
    <source>
        <dbReference type="SAM" id="SignalP"/>
    </source>
</evidence>
<dbReference type="Pfam" id="PF02563">
    <property type="entry name" value="Poly_export"/>
    <property type="match status" value="1"/>
</dbReference>
<protein>
    <submittedName>
        <fullName evidence="4">Sugar ABC transporter substrate-binding protein</fullName>
    </submittedName>
</protein>
<feature type="signal peptide" evidence="2">
    <location>
        <begin position="1"/>
        <end position="20"/>
    </location>
</feature>
<feature type="chain" id="PRO_5016248146" evidence="2">
    <location>
        <begin position="21"/>
        <end position="434"/>
    </location>
</feature>
<evidence type="ECO:0000256" key="1">
    <source>
        <dbReference type="ARBA" id="ARBA00022729"/>
    </source>
</evidence>
<dbReference type="GO" id="GO:0015159">
    <property type="term" value="F:polysaccharide transmembrane transporter activity"/>
    <property type="evidence" value="ECO:0007669"/>
    <property type="project" value="InterPro"/>
</dbReference>
<dbReference type="RefSeq" id="WP_010034440.1">
    <property type="nucleotide sequence ID" value="NZ_CP025958.1"/>
</dbReference>
<dbReference type="PANTHER" id="PTHR33619">
    <property type="entry name" value="POLYSACCHARIDE EXPORT PROTEIN GFCE-RELATED"/>
    <property type="match status" value="1"/>
</dbReference>
<dbReference type="AlphaFoldDB" id="A0A2Z3GZX6"/>
<evidence type="ECO:0000259" key="3">
    <source>
        <dbReference type="Pfam" id="PF02563"/>
    </source>
</evidence>
<dbReference type="EMBL" id="CP025958">
    <property type="protein sequence ID" value="AWM40069.1"/>
    <property type="molecule type" value="Genomic_DNA"/>
</dbReference>
<dbReference type="InterPro" id="IPR049712">
    <property type="entry name" value="Poly_export"/>
</dbReference>
<name>A0A2Z3GZX6_9BACT</name>
<gene>
    <name evidence="4" type="ORF">C1280_25730</name>
</gene>
<dbReference type="Proteomes" id="UP000245802">
    <property type="component" value="Chromosome"/>
</dbReference>
<dbReference type="OrthoDB" id="233929at2"/>
<accession>A0A2Z3GZX6</accession>
<dbReference type="InterPro" id="IPR003715">
    <property type="entry name" value="Poly_export_N"/>
</dbReference>
<evidence type="ECO:0000313" key="4">
    <source>
        <dbReference type="EMBL" id="AWM40069.1"/>
    </source>
</evidence>
<dbReference type="PROSITE" id="PS51257">
    <property type="entry name" value="PROKAR_LIPOPROTEIN"/>
    <property type="match status" value="1"/>
</dbReference>
<keyword evidence="5" id="KW-1185">Reference proteome</keyword>
<keyword evidence="1 2" id="KW-0732">Signal</keyword>
<dbReference type="KEGG" id="gog:C1280_25730"/>
<evidence type="ECO:0000313" key="5">
    <source>
        <dbReference type="Proteomes" id="UP000245802"/>
    </source>
</evidence>
<organism evidence="4 5">
    <name type="scientific">Gemmata obscuriglobus</name>
    <dbReference type="NCBI Taxonomy" id="114"/>
    <lineage>
        <taxon>Bacteria</taxon>
        <taxon>Pseudomonadati</taxon>
        <taxon>Planctomycetota</taxon>
        <taxon>Planctomycetia</taxon>
        <taxon>Gemmatales</taxon>
        <taxon>Gemmataceae</taxon>
        <taxon>Gemmata</taxon>
    </lineage>
</organism>
<sequence>MTTTRALLFLLMVGASGGCASLTNPVADGVPVNRLPAEVLGRPKSELRPVPLTLLRQAAPAEYTLDAGDVLAVTANEIFAPGDQLPPVRPADASGRPPVVGYPVTVRDDGTLPLPLLKPLNVRGKTIRDVERMLLDAMTGKNGGPEIVKPGAARVSVQMYQRRQYQVLVVRQDSASGTSGRPLGGPGLANPFSNVGALGGEGKRGLGFTVNLPAGENDVLRALNATGGLPGSDAKNEIVIIRGGRDFCAGAGADPAAQSIRIPLRVYPDQPLTIRAEDVILHEGDVVVIESRETDVFYTSGIMGSFVVPLPRDHDLDVIQAIAFVRGPLLNGSFSQTAFSASSVNNGIGNPSASLCAVLRQLPDRRQITIRVDLNKAFRDPRERILIQSGDVLVLQEAPGESLTRYFTQTFRLSGAFNILRRSDASSVITTTVP</sequence>
<feature type="domain" description="Polysaccharide export protein N-terminal" evidence="3">
    <location>
        <begin position="58"/>
        <end position="138"/>
    </location>
</feature>
<dbReference type="PANTHER" id="PTHR33619:SF3">
    <property type="entry name" value="POLYSACCHARIDE EXPORT PROTEIN GFCE-RELATED"/>
    <property type="match status" value="1"/>
</dbReference>
<reference evidence="4 5" key="1">
    <citation type="submission" date="2018-01" db="EMBL/GenBank/DDBJ databases">
        <title>G. obscuriglobus.</title>
        <authorList>
            <person name="Franke J."/>
            <person name="Blomberg W."/>
            <person name="Selmecki A."/>
        </authorList>
    </citation>
    <scope>NUCLEOTIDE SEQUENCE [LARGE SCALE GENOMIC DNA]</scope>
    <source>
        <strain evidence="4 5">DSM 5831</strain>
    </source>
</reference>